<accession>A0A941IGC7</accession>
<dbReference type="EMBL" id="JAGSOH010000011">
    <property type="protein sequence ID" value="MBR7825989.1"/>
    <property type="molecule type" value="Genomic_DNA"/>
</dbReference>
<evidence type="ECO:0000259" key="1">
    <source>
        <dbReference type="Pfam" id="PF07883"/>
    </source>
</evidence>
<evidence type="ECO:0000313" key="2">
    <source>
        <dbReference type="EMBL" id="MBR7825989.1"/>
    </source>
</evidence>
<comment type="caution">
    <text evidence="2">The sequence shown here is derived from an EMBL/GenBank/DDBJ whole genome shotgun (WGS) entry which is preliminary data.</text>
</comment>
<dbReference type="Pfam" id="PF07883">
    <property type="entry name" value="Cupin_2"/>
    <property type="match status" value="1"/>
</dbReference>
<dbReference type="SUPFAM" id="SSF51182">
    <property type="entry name" value="RmlC-like cupins"/>
    <property type="match status" value="1"/>
</dbReference>
<dbReference type="Proteomes" id="UP000676325">
    <property type="component" value="Unassembled WGS sequence"/>
</dbReference>
<dbReference type="InterPro" id="IPR013096">
    <property type="entry name" value="Cupin_2"/>
</dbReference>
<reference evidence="2" key="1">
    <citation type="submission" date="2021-04" db="EMBL/GenBank/DDBJ databases">
        <title>Genome based classification of Actinospica acidithermotolerans sp. nov., an actinobacterium isolated from an Indonesian hot spring.</title>
        <authorList>
            <person name="Kusuma A.B."/>
            <person name="Putra K.E."/>
            <person name="Nafisah S."/>
            <person name="Loh J."/>
            <person name="Nouioui I."/>
            <person name="Goodfellow M."/>
        </authorList>
    </citation>
    <scope>NUCLEOTIDE SEQUENCE</scope>
    <source>
        <strain evidence="2">MGRD01-02</strain>
    </source>
</reference>
<keyword evidence="3" id="KW-1185">Reference proteome</keyword>
<dbReference type="RefSeq" id="WP_212517136.1">
    <property type="nucleotide sequence ID" value="NZ_JAGSOH010000011.1"/>
</dbReference>
<sequence length="117" mass="12997">MFQALKVSDEMRPVLTAMLDALGEPPQVLTTDSPHPLVVHRIMGQITFVAAGTGLASLAGQAVELNPGDLFIMSPNCEHAFRCQRDALELRHWHWPQSLLQTDRIVLVEAFDIEAPR</sequence>
<evidence type="ECO:0000313" key="3">
    <source>
        <dbReference type="Proteomes" id="UP000676325"/>
    </source>
</evidence>
<dbReference type="InterPro" id="IPR011051">
    <property type="entry name" value="RmlC_Cupin_sf"/>
</dbReference>
<dbReference type="AlphaFoldDB" id="A0A941IGC7"/>
<dbReference type="Gene3D" id="2.60.120.10">
    <property type="entry name" value="Jelly Rolls"/>
    <property type="match status" value="1"/>
</dbReference>
<protein>
    <submittedName>
        <fullName evidence="2">AraC family ligand binding domain-containing protein</fullName>
    </submittedName>
</protein>
<name>A0A941IGC7_9ACTN</name>
<dbReference type="InterPro" id="IPR014710">
    <property type="entry name" value="RmlC-like_jellyroll"/>
</dbReference>
<proteinExistence type="predicted"/>
<gene>
    <name evidence="2" type="ORF">KDK95_06705</name>
</gene>
<organism evidence="2 3">
    <name type="scientific">Actinospica acidithermotolerans</name>
    <dbReference type="NCBI Taxonomy" id="2828514"/>
    <lineage>
        <taxon>Bacteria</taxon>
        <taxon>Bacillati</taxon>
        <taxon>Actinomycetota</taxon>
        <taxon>Actinomycetes</taxon>
        <taxon>Catenulisporales</taxon>
        <taxon>Actinospicaceae</taxon>
        <taxon>Actinospica</taxon>
    </lineage>
</organism>
<feature type="domain" description="Cupin type-2" evidence="1">
    <location>
        <begin position="40"/>
        <end position="87"/>
    </location>
</feature>